<evidence type="ECO:0000313" key="1">
    <source>
        <dbReference type="EMBL" id="MDX7921464.1"/>
    </source>
</evidence>
<dbReference type="EMBL" id="JAWZXF010000006">
    <property type="protein sequence ID" value="MDX7921464.1"/>
    <property type="molecule type" value="Genomic_DNA"/>
</dbReference>
<gene>
    <name evidence="1" type="ORF">SJS82_05910</name>
</gene>
<protein>
    <submittedName>
        <fullName evidence="1">Uncharacterized protein</fullName>
    </submittedName>
</protein>
<sequence length="190" mass="21751">MREDLSYKEVAEETYVFDVETGEVFRTPLTDHLESVPYAHIGLPQHTASLRKPSECKTLEELEDVCTNDDKTHQTIEFDSGKLFDIVKSKIIEFDGILQWRAMQLAALINQRNVAITNTVSVSKAIGVSPSHLSRELAPLIEGGFIKVFTPRGLREKTRVILFNPHLFWKGDWEKRNAIRRKALLTGEWE</sequence>
<name>A0AAP6GA91_AERME</name>
<accession>A0AAP6GA91</accession>
<dbReference type="Proteomes" id="UP001285835">
    <property type="component" value="Unassembled WGS sequence"/>
</dbReference>
<reference evidence="1" key="1">
    <citation type="submission" date="2023-11" db="EMBL/GenBank/DDBJ databases">
        <title>WGS of Aeromonas in Northern Israel.</title>
        <authorList>
            <person name="Hershko Y."/>
        </authorList>
    </citation>
    <scope>NUCLEOTIDE SEQUENCE</scope>
    <source>
        <strain evidence="1">02297</strain>
    </source>
</reference>
<evidence type="ECO:0000313" key="2">
    <source>
        <dbReference type="Proteomes" id="UP001285835"/>
    </source>
</evidence>
<organism evidence="1 2">
    <name type="scientific">Aeromonas media</name>
    <dbReference type="NCBI Taxonomy" id="651"/>
    <lineage>
        <taxon>Bacteria</taxon>
        <taxon>Pseudomonadati</taxon>
        <taxon>Pseudomonadota</taxon>
        <taxon>Gammaproteobacteria</taxon>
        <taxon>Aeromonadales</taxon>
        <taxon>Aeromonadaceae</taxon>
        <taxon>Aeromonas</taxon>
    </lineage>
</organism>
<dbReference type="AlphaFoldDB" id="A0AAP6GA91"/>
<dbReference type="RefSeq" id="WP_319916583.1">
    <property type="nucleotide sequence ID" value="NZ_JAWZXF010000006.1"/>
</dbReference>
<proteinExistence type="predicted"/>
<comment type="caution">
    <text evidence="1">The sequence shown here is derived from an EMBL/GenBank/DDBJ whole genome shotgun (WGS) entry which is preliminary data.</text>
</comment>